<dbReference type="SUPFAM" id="SSF50729">
    <property type="entry name" value="PH domain-like"/>
    <property type="match status" value="1"/>
</dbReference>
<dbReference type="PANTHER" id="PTHR10663:SF338">
    <property type="entry name" value="PH AND SEC7 DOMAIN-CONTAINING PROTEIN 4"/>
    <property type="match status" value="1"/>
</dbReference>
<dbReference type="Pfam" id="PF15410">
    <property type="entry name" value="PH_9"/>
    <property type="match status" value="1"/>
</dbReference>
<keyword evidence="3" id="KW-0472">Membrane</keyword>
<feature type="compositionally biased region" description="Basic and acidic residues" evidence="4">
    <location>
        <begin position="495"/>
        <end position="507"/>
    </location>
</feature>
<dbReference type="FunFam" id="2.30.29.30:FF:000054">
    <property type="entry name" value="PH and SEC7 domain-containing protein 3"/>
    <property type="match status" value="1"/>
</dbReference>
<dbReference type="PROSITE" id="PS50003">
    <property type="entry name" value="PH_DOMAIN"/>
    <property type="match status" value="1"/>
</dbReference>
<feature type="compositionally biased region" description="Basic and acidic residues" evidence="4">
    <location>
        <begin position="570"/>
        <end position="587"/>
    </location>
</feature>
<dbReference type="CDD" id="cd00171">
    <property type="entry name" value="Sec7"/>
    <property type="match status" value="1"/>
</dbReference>
<evidence type="ECO:0000256" key="2">
    <source>
        <dbReference type="ARBA" id="ARBA00022475"/>
    </source>
</evidence>
<dbReference type="InterPro" id="IPR000904">
    <property type="entry name" value="Sec7_dom"/>
</dbReference>
<dbReference type="InterPro" id="IPR023394">
    <property type="entry name" value="Sec7_C_sf"/>
</dbReference>
<feature type="region of interest" description="Disordered" evidence="4">
    <location>
        <begin position="459"/>
        <end position="588"/>
    </location>
</feature>
<evidence type="ECO:0000256" key="1">
    <source>
        <dbReference type="ARBA" id="ARBA00004632"/>
    </source>
</evidence>
<feature type="region of interest" description="Disordered" evidence="4">
    <location>
        <begin position="231"/>
        <end position="258"/>
    </location>
</feature>
<evidence type="ECO:0000259" key="6">
    <source>
        <dbReference type="PROSITE" id="PS50190"/>
    </source>
</evidence>
<feature type="domain" description="PH" evidence="5">
    <location>
        <begin position="811"/>
        <end position="920"/>
    </location>
</feature>
<feature type="region of interest" description="Disordered" evidence="4">
    <location>
        <begin position="283"/>
        <end position="325"/>
    </location>
</feature>
<dbReference type="Ensembl" id="ENSPNYT00000013259.1">
    <property type="protein sequence ID" value="ENSPNYP00000012942.1"/>
    <property type="gene ID" value="ENSPNYG00000009803.1"/>
</dbReference>
<dbReference type="GeneTree" id="ENSGT00940000155061"/>
<protein>
    <submittedName>
        <fullName evidence="7">PH and SEC7 domain-containing protein 1-like</fullName>
    </submittedName>
</protein>
<dbReference type="GO" id="GO:0005543">
    <property type="term" value="F:phospholipid binding"/>
    <property type="evidence" value="ECO:0007669"/>
    <property type="project" value="InterPro"/>
</dbReference>
<dbReference type="InterPro" id="IPR035999">
    <property type="entry name" value="Sec7_dom_sf"/>
</dbReference>
<dbReference type="AlphaFoldDB" id="A0A3B4FQV1"/>
<dbReference type="Gene3D" id="1.10.1000.11">
    <property type="entry name" value="Arf Nucleotide-binding Site Opener,domain 2"/>
    <property type="match status" value="1"/>
</dbReference>
<dbReference type="InterPro" id="IPR011993">
    <property type="entry name" value="PH-like_dom_sf"/>
</dbReference>
<dbReference type="InterPro" id="IPR001605">
    <property type="entry name" value="PH_dom-spectrin-type"/>
</dbReference>
<dbReference type="STRING" id="303518.ENSPNYP00000012942"/>
<dbReference type="Gene3D" id="2.30.29.30">
    <property type="entry name" value="Pleckstrin-homology domain (PH domain)/Phosphotyrosine-binding domain (PTB)"/>
    <property type="match status" value="1"/>
</dbReference>
<dbReference type="GO" id="GO:0032587">
    <property type="term" value="C:ruffle membrane"/>
    <property type="evidence" value="ECO:0007669"/>
    <property type="project" value="UniProtKB-SubCell"/>
</dbReference>
<feature type="region of interest" description="Disordered" evidence="4">
    <location>
        <begin position="114"/>
        <end position="166"/>
    </location>
</feature>
<keyword evidence="2" id="KW-1003">Cell membrane</keyword>
<dbReference type="GO" id="GO:0032012">
    <property type="term" value="P:regulation of ARF protein signal transduction"/>
    <property type="evidence" value="ECO:0007669"/>
    <property type="project" value="InterPro"/>
</dbReference>
<dbReference type="SUPFAM" id="SSF48425">
    <property type="entry name" value="Sec7 domain"/>
    <property type="match status" value="1"/>
</dbReference>
<evidence type="ECO:0000256" key="4">
    <source>
        <dbReference type="SAM" id="MobiDB-lite"/>
    </source>
</evidence>
<dbReference type="InterPro" id="IPR041681">
    <property type="entry name" value="PH_9"/>
</dbReference>
<feature type="compositionally biased region" description="Acidic residues" evidence="4">
    <location>
        <begin position="304"/>
        <end position="318"/>
    </location>
</feature>
<feature type="compositionally biased region" description="Polar residues" evidence="4">
    <location>
        <begin position="114"/>
        <end position="126"/>
    </location>
</feature>
<name>A0A3B4FQV1_9CICH</name>
<proteinExistence type="predicted"/>
<dbReference type="GO" id="GO:0005085">
    <property type="term" value="F:guanyl-nucleotide exchange factor activity"/>
    <property type="evidence" value="ECO:0007669"/>
    <property type="project" value="InterPro"/>
</dbReference>
<comment type="subcellular location">
    <subcellularLocation>
        <location evidence="1">Cell projection</location>
        <location evidence="1">Ruffle membrane</location>
    </subcellularLocation>
</comment>
<evidence type="ECO:0000256" key="3">
    <source>
        <dbReference type="ARBA" id="ARBA00023136"/>
    </source>
</evidence>
<dbReference type="SMART" id="SM00222">
    <property type="entry name" value="Sec7"/>
    <property type="match status" value="1"/>
</dbReference>
<dbReference type="InterPro" id="IPR001849">
    <property type="entry name" value="PH_domain"/>
</dbReference>
<dbReference type="Pfam" id="PF01369">
    <property type="entry name" value="Sec7"/>
    <property type="match status" value="1"/>
</dbReference>
<evidence type="ECO:0000259" key="5">
    <source>
        <dbReference type="PROSITE" id="PS50003"/>
    </source>
</evidence>
<feature type="domain" description="SEC7" evidence="6">
    <location>
        <begin position="548"/>
        <end position="769"/>
    </location>
</feature>
<dbReference type="Ensembl" id="ENSPNYT00000013244.1">
    <property type="protein sequence ID" value="ENSPNYP00000012927.1"/>
    <property type="gene ID" value="ENSPNYG00000009803.1"/>
</dbReference>
<dbReference type="PROSITE" id="PS50190">
    <property type="entry name" value="SEC7"/>
    <property type="match status" value="1"/>
</dbReference>
<sequence>MEEDSLCTSQTVATDSVLQQESSNCIDHQSINWEEEAAALSDQANLSPKKGCDASEEAEQWGQMMWPVCHVNCTSPPLSFATVQWDMPDPAAEQPLLMTDSSSANELDFEDVSAVTNEGSTSPSLHESQEDVSAELFKAESREEEAGLDPQPLNSEPEWTGSDTEPCDAADVQELETRWKEDELVESNNGMYHSELLLNIHGLDGLPFSNIFYKLTACSRIHTLLVPLRAESEEEEGRSVTSHPAETEELIDTALGTGSSDEYVDSFVDLKLEEEQKDSCVLLTGQEESGESEEKRTSANGDKTEEENEQWGEVEEGQSEANASCSEESVICLMNVEVHPEPLPTDDTGVSTEADKLVDLPPPELLEESLQFSAEEDQEILNQLHEDLTSRTEMCEDVEQNVEPEQPEAVDNDEGAALQVLENAERIENKQELVEKLEDLNCLEQQDCVQTALQDTDASLQLEVQDREPEHLEVTENPEQIPVEGSHETEEDADHLEPPQHLEKSPEMELTDQVIQPDDAEQPEESPQLEQAVCVEAEDPGKAGQQEETAPSEDDKEPVNTTETQELNEEEKQGETSDLTEDVRGTEDGDLETVVANGKQPTPLETAVPLMNGGEVDREKARILAEKLFKLDEIQRGDVVKHLDKDNDFSRAVGEEYLKFFDFTGQTLDHSLRSFLKVVVLIGETQERERVLQHFSCRFHQCNPDSFSSSGAVLALTCALMLLNTDLHGQHVGKSMSSSKFVSNLDGMNDGANFNKDLLKSLYNSIKNEPLEWAVDEDELKNVVNEDPGDNPWLRSKVNPFLDIPHDKKAAVVKNGFLQRKLHADIDGKRTPWGKRSWKTFDGVLKGMVLYLQKNDYRRDQHIIEEVVSVHHSLAEPAADYTKKPHVFRLQTADWRVFLFQASSKAEMNSWISRINLVSALHSSPPFPAAVGSQRKFRRPILPASQSAETLEHQLQSHAKMLESFKVDLENQQQSTLDSKKAKARDMEEHLQYLQHEICRYETYIRVLEGWKSVKKTGDSELNAPDLNSFDKAVCADSLGEEDDVDGMLKKSHSSPSLELEVAPAAVVKVRRNISERRTYRKPIIPRWNKEV</sequence>
<dbReference type="PANTHER" id="PTHR10663">
    <property type="entry name" value="GUANYL-NUCLEOTIDE EXCHANGE FACTOR"/>
    <property type="match status" value="1"/>
</dbReference>
<dbReference type="SMART" id="SM00233">
    <property type="entry name" value="PH"/>
    <property type="match status" value="1"/>
</dbReference>
<organism evidence="7">
    <name type="scientific">Pundamilia nyererei</name>
    <dbReference type="NCBI Taxonomy" id="303518"/>
    <lineage>
        <taxon>Eukaryota</taxon>
        <taxon>Metazoa</taxon>
        <taxon>Chordata</taxon>
        <taxon>Craniata</taxon>
        <taxon>Vertebrata</taxon>
        <taxon>Euteleostomi</taxon>
        <taxon>Actinopterygii</taxon>
        <taxon>Neopterygii</taxon>
        <taxon>Teleostei</taxon>
        <taxon>Neoteleostei</taxon>
        <taxon>Acanthomorphata</taxon>
        <taxon>Ovalentaria</taxon>
        <taxon>Cichlomorphae</taxon>
        <taxon>Cichliformes</taxon>
        <taxon>Cichlidae</taxon>
        <taxon>African cichlids</taxon>
        <taxon>Pseudocrenilabrinae</taxon>
        <taxon>Haplochromini</taxon>
        <taxon>Pundamilia</taxon>
    </lineage>
</organism>
<feature type="compositionally biased region" description="Basic and acidic residues" evidence="4">
    <location>
        <begin position="464"/>
        <end position="474"/>
    </location>
</feature>
<evidence type="ECO:0000313" key="7">
    <source>
        <dbReference type="Ensembl" id="ENSPNYP00000012942.1"/>
    </source>
</evidence>
<reference evidence="7" key="1">
    <citation type="submission" date="2023-09" db="UniProtKB">
        <authorList>
            <consortium name="Ensembl"/>
        </authorList>
    </citation>
    <scope>IDENTIFICATION</scope>
</reference>
<dbReference type="CDD" id="cd13295">
    <property type="entry name" value="PH_EFA6"/>
    <property type="match status" value="1"/>
</dbReference>
<dbReference type="PRINTS" id="PR00683">
    <property type="entry name" value="SPECTRINPH"/>
</dbReference>
<accession>A0A3B4FQV1</accession>